<dbReference type="Pfam" id="PF16810">
    <property type="entry name" value="RXLR"/>
    <property type="match status" value="1"/>
</dbReference>
<dbReference type="EMBL" id="JAACNO010001773">
    <property type="protein sequence ID" value="KAF4137644.1"/>
    <property type="molecule type" value="Genomic_DNA"/>
</dbReference>
<keyword evidence="4 5" id="KW-0732">Signal</keyword>
<evidence type="ECO:0000256" key="3">
    <source>
        <dbReference type="ARBA" id="ARBA00022525"/>
    </source>
</evidence>
<keyword evidence="8" id="KW-1185">Reference proteome</keyword>
<evidence type="ECO:0000256" key="1">
    <source>
        <dbReference type="ARBA" id="ARBA00004613"/>
    </source>
</evidence>
<dbReference type="Proteomes" id="UP000602510">
    <property type="component" value="Unassembled WGS sequence"/>
</dbReference>
<comment type="similarity">
    <text evidence="2 5">Belongs to the RxLR effector family.</text>
</comment>
<keyword evidence="3 5" id="KW-0964">Secreted</keyword>
<dbReference type="AlphaFoldDB" id="A0A833SQX4"/>
<dbReference type="EMBL" id="WSZM01000213">
    <property type="protein sequence ID" value="KAF4038162.1"/>
    <property type="molecule type" value="Genomic_DNA"/>
</dbReference>
<comment type="caution">
    <text evidence="6">The sequence shown here is derived from an EMBL/GenBank/DDBJ whole genome shotgun (WGS) entry which is preliminary data.</text>
</comment>
<protein>
    <recommendedName>
        <fullName evidence="5">RxLR effector protein</fullName>
    </recommendedName>
</protein>
<evidence type="ECO:0000313" key="7">
    <source>
        <dbReference type="EMBL" id="KAF4137644.1"/>
    </source>
</evidence>
<reference evidence="6" key="1">
    <citation type="submission" date="2020-04" db="EMBL/GenBank/DDBJ databases">
        <title>Hybrid Assembly of Korean Phytophthora infestans isolates.</title>
        <authorList>
            <person name="Prokchorchik M."/>
            <person name="Lee Y."/>
            <person name="Seo J."/>
            <person name="Cho J.-H."/>
            <person name="Park Y.-E."/>
            <person name="Jang D.-C."/>
            <person name="Im J.-S."/>
            <person name="Choi J.-G."/>
            <person name="Park H.-J."/>
            <person name="Lee G.-B."/>
            <person name="Lee Y.-G."/>
            <person name="Hong S.-Y."/>
            <person name="Cho K."/>
            <person name="Sohn K.H."/>
        </authorList>
    </citation>
    <scope>NUCLEOTIDE SEQUENCE</scope>
    <source>
        <strain evidence="6">KR_1_A1</strain>
        <strain evidence="7">KR_2_A2</strain>
    </source>
</reference>
<dbReference type="PROSITE" id="PS51257">
    <property type="entry name" value="PROKAR_LIPOPROTEIN"/>
    <property type="match status" value="1"/>
</dbReference>
<accession>A0A833SQX4</accession>
<comment type="subcellular location">
    <subcellularLocation>
        <location evidence="1 5">Secreted</location>
    </subcellularLocation>
</comment>
<evidence type="ECO:0000313" key="8">
    <source>
        <dbReference type="Proteomes" id="UP000602510"/>
    </source>
</evidence>
<feature type="chain" id="PRO_5041010059" description="RxLR effector protein" evidence="5">
    <location>
        <begin position="23"/>
        <end position="144"/>
    </location>
</feature>
<feature type="signal peptide" evidence="5">
    <location>
        <begin position="1"/>
        <end position="22"/>
    </location>
</feature>
<dbReference type="Proteomes" id="UP000704712">
    <property type="component" value="Unassembled WGS sequence"/>
</dbReference>
<dbReference type="GO" id="GO:0005576">
    <property type="term" value="C:extracellular region"/>
    <property type="evidence" value="ECO:0007669"/>
    <property type="project" value="UniProtKB-SubCell"/>
</dbReference>
<comment type="domain">
    <text evidence="5">The RxLR-dEER motif acts to carry the protein into the host cell cytoplasm through binding to cell surface phosphatidylinositol-3-phosphate.</text>
</comment>
<name>A0A833SQX4_PHYIN</name>
<organism evidence="6 8">
    <name type="scientific">Phytophthora infestans</name>
    <name type="common">Potato late blight agent</name>
    <name type="synonym">Botrytis infestans</name>
    <dbReference type="NCBI Taxonomy" id="4787"/>
    <lineage>
        <taxon>Eukaryota</taxon>
        <taxon>Sar</taxon>
        <taxon>Stramenopiles</taxon>
        <taxon>Oomycota</taxon>
        <taxon>Peronosporomycetes</taxon>
        <taxon>Peronosporales</taxon>
        <taxon>Peronosporaceae</taxon>
        <taxon>Phytophthora</taxon>
    </lineage>
</organism>
<proteinExistence type="inferred from homology"/>
<dbReference type="InterPro" id="IPR031825">
    <property type="entry name" value="RXLR"/>
</dbReference>
<comment type="function">
    <text evidence="5">Effector that suppresses plant defense responses during pathogen infection.</text>
</comment>
<evidence type="ECO:0000256" key="4">
    <source>
        <dbReference type="ARBA" id="ARBA00022729"/>
    </source>
</evidence>
<sequence>MRSTYALLFTATILLACSDVLSAVADKDTSKLDKAPAPTSILLAPSIEAAVGKRLLRSNRMDYIVDHSVGDDDHESDIDGEERGGTLRIPNQRIRKWLSKDLTPNKVKAKLSISSHTATDSEIYKLYQSYLASHARAHHSVNRF</sequence>
<evidence type="ECO:0000256" key="5">
    <source>
        <dbReference type="RuleBase" id="RU367124"/>
    </source>
</evidence>
<evidence type="ECO:0000313" key="6">
    <source>
        <dbReference type="EMBL" id="KAF4038162.1"/>
    </source>
</evidence>
<gene>
    <name evidence="6" type="ORF">GN244_ATG09727</name>
    <name evidence="7" type="ORF">GN958_ATG13156</name>
</gene>
<evidence type="ECO:0000256" key="2">
    <source>
        <dbReference type="ARBA" id="ARBA00010400"/>
    </source>
</evidence>